<evidence type="ECO:0000313" key="3">
    <source>
        <dbReference type="Proteomes" id="UP001634394"/>
    </source>
</evidence>
<evidence type="ECO:0000256" key="1">
    <source>
        <dbReference type="SAM" id="MobiDB-lite"/>
    </source>
</evidence>
<accession>A0ABD3VUI1</accession>
<protein>
    <submittedName>
        <fullName evidence="2">Uncharacterized protein</fullName>
    </submittedName>
</protein>
<proteinExistence type="predicted"/>
<dbReference type="InterPro" id="IPR043472">
    <property type="entry name" value="Macro_dom-like"/>
</dbReference>
<name>A0ABD3VUI1_SINWO</name>
<dbReference type="EMBL" id="JBJQND010000010">
    <property type="protein sequence ID" value="KAL3865250.1"/>
    <property type="molecule type" value="Genomic_DNA"/>
</dbReference>
<feature type="compositionally biased region" description="Polar residues" evidence="1">
    <location>
        <begin position="403"/>
        <end position="417"/>
    </location>
</feature>
<feature type="region of interest" description="Disordered" evidence="1">
    <location>
        <begin position="389"/>
        <end position="417"/>
    </location>
</feature>
<gene>
    <name evidence="2" type="ORF">ACJMK2_006864</name>
</gene>
<sequence length="698" mass="79343">NTHILKLLVKYLKKQGKKIETDLFKHMVPCTMNLQLVWNFFTLTDFGKNMLDVIAEHHHCKVEVILSGDDQFKEFFIFQVLNTQFYDESDVKDFIEEILNSVYEYAQESLSIESFEIDPRIQDDVRERINGRKELASIWIEWIGEDKLILYIVCHKDRHKLVLQIIREVIADATRSINSHKEIVYADFMWQTVMTRFEYLKEIYLKFPSIDIIHDTNKNAFMLKGPRNEVKAAAGHLEELLKMAHTEVHEKVFSPGYQFDIFASSEMCSYIDKSLPKLPVVWIPNHQTKEINLFSRDPDLLKGMDKSISGCIEEKLYPLLNTNTKLPSEKICLLEKLKKKHKGRIVISRLESPPGVLVTAAGDIFGGVDAEVQKILSNKRGIMHPKTCVSETPNGRDGKSNYKSEFGASNSDVEKTNLPSEISDSEHLVADQKTVPAVSGVSKMLKYGRVDVQAKLGTFENESYDCLLVFWEKQCLFNISDKNHILRSAGSKVTQRWREHRNSRWFHQGVVLVTPGGNLSYTEIIHVASDISNINNAAKAGLTKADRETMKTVVVPVTHDDSFQKDVTTFCIEILKAVRELSTKLKFVQSVTLIIQGLHTFPSFNEVFEQQSRMYGSEKKTGEQLLHNGNALGEQLPHNGNALGKLLPHNDNVLGELLPCNDNALKELLPHNDNALGKLLPCNNNAFGEILPHNDNAL</sequence>
<organism evidence="2 3">
    <name type="scientific">Sinanodonta woodiana</name>
    <name type="common">Chinese pond mussel</name>
    <name type="synonym">Anodonta woodiana</name>
    <dbReference type="NCBI Taxonomy" id="1069815"/>
    <lineage>
        <taxon>Eukaryota</taxon>
        <taxon>Metazoa</taxon>
        <taxon>Spiralia</taxon>
        <taxon>Lophotrochozoa</taxon>
        <taxon>Mollusca</taxon>
        <taxon>Bivalvia</taxon>
        <taxon>Autobranchia</taxon>
        <taxon>Heteroconchia</taxon>
        <taxon>Palaeoheterodonta</taxon>
        <taxon>Unionida</taxon>
        <taxon>Unionoidea</taxon>
        <taxon>Unionidae</taxon>
        <taxon>Unioninae</taxon>
        <taxon>Sinanodonta</taxon>
    </lineage>
</organism>
<reference evidence="2 3" key="1">
    <citation type="submission" date="2024-11" db="EMBL/GenBank/DDBJ databases">
        <title>Chromosome-level genome assembly of the freshwater bivalve Anodonta woodiana.</title>
        <authorList>
            <person name="Chen X."/>
        </authorList>
    </citation>
    <scope>NUCLEOTIDE SEQUENCE [LARGE SCALE GENOMIC DNA]</scope>
    <source>
        <strain evidence="2">MN2024</strain>
        <tissue evidence="2">Gills</tissue>
    </source>
</reference>
<keyword evidence="3" id="KW-1185">Reference proteome</keyword>
<comment type="caution">
    <text evidence="2">The sequence shown here is derived from an EMBL/GenBank/DDBJ whole genome shotgun (WGS) entry which is preliminary data.</text>
</comment>
<dbReference type="SUPFAM" id="SSF52949">
    <property type="entry name" value="Macro domain-like"/>
    <property type="match status" value="1"/>
</dbReference>
<evidence type="ECO:0000313" key="2">
    <source>
        <dbReference type="EMBL" id="KAL3865250.1"/>
    </source>
</evidence>
<feature type="non-terminal residue" evidence="2">
    <location>
        <position position="1"/>
    </location>
</feature>
<dbReference type="AlphaFoldDB" id="A0ABD3VUI1"/>
<dbReference type="Proteomes" id="UP001634394">
    <property type="component" value="Unassembled WGS sequence"/>
</dbReference>
<dbReference type="Gene3D" id="3.40.220.10">
    <property type="entry name" value="Leucine Aminopeptidase, subunit E, domain 1"/>
    <property type="match status" value="1"/>
</dbReference>